<evidence type="ECO:0000313" key="1">
    <source>
        <dbReference type="EMBL" id="KAF9542703.1"/>
    </source>
</evidence>
<dbReference type="AlphaFoldDB" id="A0A9P6F5W2"/>
<organism evidence="1 2">
    <name type="scientific">Mortierella hygrophila</name>
    <dbReference type="NCBI Taxonomy" id="979708"/>
    <lineage>
        <taxon>Eukaryota</taxon>
        <taxon>Fungi</taxon>
        <taxon>Fungi incertae sedis</taxon>
        <taxon>Mucoromycota</taxon>
        <taxon>Mortierellomycotina</taxon>
        <taxon>Mortierellomycetes</taxon>
        <taxon>Mortierellales</taxon>
        <taxon>Mortierellaceae</taxon>
        <taxon>Mortierella</taxon>
    </lineage>
</organism>
<protein>
    <submittedName>
        <fullName evidence="1">Uncharacterized protein</fullName>
    </submittedName>
</protein>
<accession>A0A9P6F5W2</accession>
<proteinExistence type="predicted"/>
<comment type="caution">
    <text evidence="1">The sequence shown here is derived from an EMBL/GenBank/DDBJ whole genome shotgun (WGS) entry which is preliminary data.</text>
</comment>
<keyword evidence="2" id="KW-1185">Reference proteome</keyword>
<dbReference type="EMBL" id="JAAAXW010000132">
    <property type="protein sequence ID" value="KAF9542703.1"/>
    <property type="molecule type" value="Genomic_DNA"/>
</dbReference>
<sequence>MSERACQHPEEKNEEDLVETAKALSVVDGFEEHECTIITRKYSSILAEKGVAGLNKNLIIDRPAIHKKHADLEDLPARVELEDRTLQILVLLCQFILRPPFGKAIPSENDCLQLGTSIFSVMMDKVTLHTGEKASEASKVGHAATTGSRLQ</sequence>
<name>A0A9P6F5W2_9FUNG</name>
<reference evidence="1" key="1">
    <citation type="journal article" date="2020" name="Fungal Divers.">
        <title>Resolving the Mortierellaceae phylogeny through synthesis of multi-gene phylogenetics and phylogenomics.</title>
        <authorList>
            <person name="Vandepol N."/>
            <person name="Liber J."/>
            <person name="Desiro A."/>
            <person name="Na H."/>
            <person name="Kennedy M."/>
            <person name="Barry K."/>
            <person name="Grigoriev I.V."/>
            <person name="Miller A.N."/>
            <person name="O'Donnell K."/>
            <person name="Stajich J.E."/>
            <person name="Bonito G."/>
        </authorList>
    </citation>
    <scope>NUCLEOTIDE SEQUENCE</scope>
    <source>
        <strain evidence="1">NRRL 2591</strain>
    </source>
</reference>
<evidence type="ECO:0000313" key="2">
    <source>
        <dbReference type="Proteomes" id="UP000723463"/>
    </source>
</evidence>
<gene>
    <name evidence="1" type="ORF">EC957_001758</name>
</gene>
<dbReference type="Proteomes" id="UP000723463">
    <property type="component" value="Unassembled WGS sequence"/>
</dbReference>